<evidence type="ECO:0000259" key="10">
    <source>
        <dbReference type="Pfam" id="PF00662"/>
    </source>
</evidence>
<evidence type="ECO:0000256" key="7">
    <source>
        <dbReference type="RuleBase" id="RU000320"/>
    </source>
</evidence>
<keyword evidence="5 8" id="KW-1133">Transmembrane helix</keyword>
<comment type="similarity">
    <text evidence="2">Belongs to the CPA3 antiporters (TC 2.A.63) subunit D family.</text>
</comment>
<feature type="transmembrane region" description="Helical" evidence="8">
    <location>
        <begin position="412"/>
        <end position="438"/>
    </location>
</feature>
<evidence type="ECO:0000256" key="1">
    <source>
        <dbReference type="ARBA" id="ARBA00004651"/>
    </source>
</evidence>
<keyword evidence="3" id="KW-1003">Cell membrane</keyword>
<evidence type="ECO:0000256" key="8">
    <source>
        <dbReference type="SAM" id="Phobius"/>
    </source>
</evidence>
<dbReference type="Pfam" id="PF00662">
    <property type="entry name" value="Proton_antipo_N"/>
    <property type="match status" value="1"/>
</dbReference>
<dbReference type="RefSeq" id="WP_040198924.1">
    <property type="nucleotide sequence ID" value="NZ_CP010311.1"/>
</dbReference>
<feature type="transmembrane region" description="Helical" evidence="8">
    <location>
        <begin position="79"/>
        <end position="102"/>
    </location>
</feature>
<evidence type="ECO:0000259" key="9">
    <source>
        <dbReference type="Pfam" id="PF00361"/>
    </source>
</evidence>
<evidence type="ECO:0000256" key="3">
    <source>
        <dbReference type="ARBA" id="ARBA00022475"/>
    </source>
</evidence>
<reference evidence="11 12" key="1">
    <citation type="journal article" date="2015" name="Genome Announc.">
        <title>Genomes of Geoalkalibacter ferrihydriticus Z-0531T and Geoalkalibacter subterraneus Red1T, Two Haloalkaliphilic Metal-Reducing Deltaproteobacteria.</title>
        <authorList>
            <person name="Badalamenti J.P."/>
            <person name="Krajmalnik-Brown R."/>
            <person name="Torres C.I."/>
            <person name="Bond D.R."/>
        </authorList>
    </citation>
    <scope>NUCLEOTIDE SEQUENCE [LARGE SCALE GENOMIC DNA]</scope>
    <source>
        <strain evidence="11 12">Red1</strain>
    </source>
</reference>
<proteinExistence type="inferred from homology"/>
<evidence type="ECO:0000313" key="11">
    <source>
        <dbReference type="EMBL" id="AJF05552.1"/>
    </source>
</evidence>
<feature type="transmembrane region" description="Helical" evidence="8">
    <location>
        <begin position="138"/>
        <end position="156"/>
    </location>
</feature>
<gene>
    <name evidence="11" type="ORF">GSUB_01765</name>
</gene>
<feature type="transmembrane region" description="Helical" evidence="8">
    <location>
        <begin position="276"/>
        <end position="295"/>
    </location>
</feature>
<feature type="transmembrane region" description="Helical" evidence="8">
    <location>
        <begin position="114"/>
        <end position="132"/>
    </location>
</feature>
<sequence>MSGVLHHPWALWMIFLPLAAAVAAFLLPRRAGMIGMGTALAMPLLAALAAFHLYAVGPLQLTAGDWPLPLGIALRLDGLAAMMLVTCAVVGLVVSVYAQGYFPSRSPGRNRTAHFWPLWLFLWGAASALFLSADLFNLYVTLEMVTLASVALAALEGRPAALSAAMRYLLVGMAGSLFYLLGVALLYAAYGTVDLSLLGEAMTANAQSRAAMALMVGGLLFKSALFPMHFWLPPAHSQAPAPVSALLSALVVKTSYVIILRLWFEVFPGVASPLAGHLLGVLGATAILWGSLMALRQERLKLLVAYSTVAQIGYLFLVFPLASSGTAASVWAGAIFFILAHACGKAAMFLVAGAIHHTVGHDRINHLAGAGGPLGVLVVIFALASVTIIGLPPSGGFFAKWLLLDAAIVTGQWGYVVVMAFGTLLAAAYVVRVLAWAFLDVERTHHATLPWVMKWPPLALSVVSLLLGLGAYVPVLLSLLQAPVAGAVLIGAGP</sequence>
<feature type="transmembrane region" description="Helical" evidence="8">
    <location>
        <begin position="210"/>
        <end position="232"/>
    </location>
</feature>
<feature type="transmembrane region" description="Helical" evidence="8">
    <location>
        <begin position="6"/>
        <end position="27"/>
    </location>
</feature>
<dbReference type="AlphaFoldDB" id="A0A0B5FBM7"/>
<evidence type="ECO:0000256" key="4">
    <source>
        <dbReference type="ARBA" id="ARBA00022692"/>
    </source>
</evidence>
<keyword evidence="12" id="KW-1185">Reference proteome</keyword>
<feature type="domain" description="NADH-Ubiquinone oxidoreductase (complex I) chain 5 N-terminal" evidence="10">
    <location>
        <begin position="68"/>
        <end position="111"/>
    </location>
</feature>
<protein>
    <recommendedName>
        <fullName evidence="13">Oxidoreductase</fullName>
    </recommendedName>
</protein>
<accession>A0A0B5FBM7</accession>
<dbReference type="PANTHER" id="PTHR42703">
    <property type="entry name" value="NADH DEHYDROGENASE"/>
    <property type="match status" value="1"/>
</dbReference>
<feature type="domain" description="NADH:quinone oxidoreductase/Mrp antiporter transmembrane" evidence="9">
    <location>
        <begin position="132"/>
        <end position="425"/>
    </location>
</feature>
<feature type="transmembrane region" description="Helical" evidence="8">
    <location>
        <begin position="244"/>
        <end position="264"/>
    </location>
</feature>
<dbReference type="GO" id="GO:0005886">
    <property type="term" value="C:plasma membrane"/>
    <property type="evidence" value="ECO:0007669"/>
    <property type="project" value="UniProtKB-SubCell"/>
</dbReference>
<feature type="transmembrane region" description="Helical" evidence="8">
    <location>
        <begin position="168"/>
        <end position="190"/>
    </location>
</feature>
<evidence type="ECO:0008006" key="13">
    <source>
        <dbReference type="Google" id="ProtNLM"/>
    </source>
</evidence>
<keyword evidence="4 7" id="KW-0812">Transmembrane</keyword>
<evidence type="ECO:0000256" key="2">
    <source>
        <dbReference type="ARBA" id="ARBA00005346"/>
    </source>
</evidence>
<feature type="transmembrane region" description="Helical" evidence="8">
    <location>
        <begin position="458"/>
        <end position="480"/>
    </location>
</feature>
<feature type="transmembrane region" description="Helical" evidence="8">
    <location>
        <begin position="328"/>
        <end position="355"/>
    </location>
</feature>
<dbReference type="Pfam" id="PF00361">
    <property type="entry name" value="Proton_antipo_M"/>
    <property type="match status" value="1"/>
</dbReference>
<evidence type="ECO:0000256" key="5">
    <source>
        <dbReference type="ARBA" id="ARBA00022989"/>
    </source>
</evidence>
<evidence type="ECO:0000313" key="12">
    <source>
        <dbReference type="Proteomes" id="UP000035036"/>
    </source>
</evidence>
<name>A0A0B5FBM7_9BACT</name>
<dbReference type="InterPro" id="IPR001750">
    <property type="entry name" value="ND/Mrp_TM"/>
</dbReference>
<feature type="transmembrane region" description="Helical" evidence="8">
    <location>
        <begin position="367"/>
        <end position="392"/>
    </location>
</feature>
<comment type="subcellular location">
    <subcellularLocation>
        <location evidence="1">Cell membrane</location>
        <topology evidence="1">Multi-pass membrane protein</topology>
    </subcellularLocation>
    <subcellularLocation>
        <location evidence="7">Membrane</location>
        <topology evidence="7">Multi-pass membrane protein</topology>
    </subcellularLocation>
</comment>
<dbReference type="PANTHER" id="PTHR42703:SF1">
    <property type="entry name" value="NA(+)_H(+) ANTIPORTER SUBUNIT D1"/>
    <property type="match status" value="1"/>
</dbReference>
<organism evidence="11 12">
    <name type="scientific">Geoalkalibacter subterraneus</name>
    <dbReference type="NCBI Taxonomy" id="483547"/>
    <lineage>
        <taxon>Bacteria</taxon>
        <taxon>Pseudomonadati</taxon>
        <taxon>Thermodesulfobacteriota</taxon>
        <taxon>Desulfuromonadia</taxon>
        <taxon>Desulfuromonadales</taxon>
        <taxon>Geoalkalibacteraceae</taxon>
        <taxon>Geoalkalibacter</taxon>
    </lineage>
</organism>
<dbReference type="InterPro" id="IPR001516">
    <property type="entry name" value="Proton_antipo_N"/>
</dbReference>
<dbReference type="InterPro" id="IPR050586">
    <property type="entry name" value="CPA3_Na-H_Antiporter_D"/>
</dbReference>
<feature type="transmembrane region" description="Helical" evidence="8">
    <location>
        <begin position="39"/>
        <end position="59"/>
    </location>
</feature>
<keyword evidence="6 8" id="KW-0472">Membrane</keyword>
<dbReference type="Proteomes" id="UP000035036">
    <property type="component" value="Chromosome"/>
</dbReference>
<dbReference type="KEGG" id="gsb:GSUB_01765"/>
<dbReference type="EMBL" id="CP010311">
    <property type="protein sequence ID" value="AJF05552.1"/>
    <property type="molecule type" value="Genomic_DNA"/>
</dbReference>
<dbReference type="HOGENOM" id="CLU_007100_9_5_7"/>
<feature type="transmembrane region" description="Helical" evidence="8">
    <location>
        <begin position="302"/>
        <end position="322"/>
    </location>
</feature>
<dbReference type="STRING" id="483547.GSUB_01765"/>
<dbReference type="PRINTS" id="PR01434">
    <property type="entry name" value="NADHDHGNASE5"/>
</dbReference>
<evidence type="ECO:0000256" key="6">
    <source>
        <dbReference type="ARBA" id="ARBA00023136"/>
    </source>
</evidence>